<dbReference type="Gene3D" id="3.40.50.300">
    <property type="entry name" value="P-loop containing nucleotide triphosphate hydrolases"/>
    <property type="match status" value="1"/>
</dbReference>
<dbReference type="Proteomes" id="UP000095281">
    <property type="component" value="Unplaced"/>
</dbReference>
<protein>
    <submittedName>
        <fullName evidence="2">Adenylate kinase</fullName>
    </submittedName>
</protein>
<evidence type="ECO:0000313" key="2">
    <source>
        <dbReference type="WBParaSite" id="MhA1_Contig20.frz3.gene32"/>
    </source>
</evidence>
<dbReference type="WBParaSite" id="MhA1_Contig20.frz3.gene32">
    <property type="protein sequence ID" value="MhA1_Contig20.frz3.gene32"/>
    <property type="gene ID" value="MhA1_Contig20.frz3.gene32"/>
</dbReference>
<dbReference type="AlphaFoldDB" id="A0A1I8BDE3"/>
<proteinExistence type="predicted"/>
<dbReference type="SUPFAM" id="SSF52540">
    <property type="entry name" value="P-loop containing nucleoside triphosphate hydrolases"/>
    <property type="match status" value="1"/>
</dbReference>
<evidence type="ECO:0000313" key="1">
    <source>
        <dbReference type="Proteomes" id="UP000095281"/>
    </source>
</evidence>
<reference evidence="2" key="1">
    <citation type="submission" date="2016-11" db="UniProtKB">
        <authorList>
            <consortium name="WormBaseParasite"/>
        </authorList>
    </citation>
    <scope>IDENTIFICATION</scope>
</reference>
<sequence length="339" mass="38724">MGCAPSVHNWNGFVGSPNPANKFRSPCCEFLLQNIVPRRRRGENDALATTAALESDEIDLNLHRLLRLQPPITIDVGSGVDPSCAGGDELMPKVIFIFGGPGSMKGILTQELAQEFDFITIGIEDVIFSYLPQKEANTVQNTVEINELLRRNPGIINLRWVLQMVGAKIATAHTNAQRFIVDIVPELSFILKSAVFTAMDHKVPYNEDLFRTVRQLFCDFGFGRNNDSIRVVLFLQNETQADAIDTEYYNMRKIRLVDICHDKDEILTNQIRAIRKYIYRTAQVGEHILVMLKGLNTTDNKRNKQRINFIEYRTTYLDFYIRSNSRESPRQRFEGTFAD</sequence>
<dbReference type="InterPro" id="IPR027417">
    <property type="entry name" value="P-loop_NTPase"/>
</dbReference>
<name>A0A1I8BDE3_MELHA</name>
<dbReference type="OMA" id="QNIVPRR"/>
<organism evidence="1 2">
    <name type="scientific">Meloidogyne hapla</name>
    <name type="common">Root-knot nematode worm</name>
    <dbReference type="NCBI Taxonomy" id="6305"/>
    <lineage>
        <taxon>Eukaryota</taxon>
        <taxon>Metazoa</taxon>
        <taxon>Ecdysozoa</taxon>
        <taxon>Nematoda</taxon>
        <taxon>Chromadorea</taxon>
        <taxon>Rhabditida</taxon>
        <taxon>Tylenchina</taxon>
        <taxon>Tylenchomorpha</taxon>
        <taxon>Tylenchoidea</taxon>
        <taxon>Meloidogynidae</taxon>
        <taxon>Meloidogyninae</taxon>
        <taxon>Meloidogyne</taxon>
    </lineage>
</organism>
<accession>A0A1I8BDE3</accession>
<keyword evidence="1" id="KW-1185">Reference proteome</keyword>